<protein>
    <recommendedName>
        <fullName evidence="5">HTH araC/xylS-type domain-containing protein</fullName>
    </recommendedName>
</protein>
<accession>A0ABP6KSM1</accession>
<evidence type="ECO:0000256" key="2">
    <source>
        <dbReference type="ARBA" id="ARBA00023125"/>
    </source>
</evidence>
<dbReference type="Pfam" id="PF02311">
    <property type="entry name" value="AraC_binding"/>
    <property type="match status" value="1"/>
</dbReference>
<feature type="domain" description="HTH araC/xylS-type" evidence="5">
    <location>
        <begin position="224"/>
        <end position="322"/>
    </location>
</feature>
<keyword evidence="3" id="KW-0804">Transcription</keyword>
<sequence length="325" mass="34853">MTGGRPATPRARHRTASRRTHARTAQTTRPATGARDLRIGRFRPGPAAGSPHAHSRAEIAVVMAGKAVHRTPAGEHRVRQGSVILLPAGTRHAYDECDRLELYGCGLPPGLLARELAWVSEDPILTRLFGDGHGEPCRTTPDVPAAGSRAAPPSHREPVLGLRALADCVAHLDALRELSTDPATPHRADLVGRLLLFLGVLSRAGSGPPGGDDTAEPVVPPVVADVIRRMESDLGHGWSLGELAGASFLTPGYLVRLFKASVGMPPMAYLTHLRAEAAARLLVQTDQPVSRVGHLVGWPDQNHFARRFRAHFGMSATSFRESLTR</sequence>
<dbReference type="SUPFAM" id="SSF51182">
    <property type="entry name" value="RmlC-like cupins"/>
    <property type="match status" value="1"/>
</dbReference>
<organism evidence="6 7">
    <name type="scientific">Streptosporangium longisporum</name>
    <dbReference type="NCBI Taxonomy" id="46187"/>
    <lineage>
        <taxon>Bacteria</taxon>
        <taxon>Bacillati</taxon>
        <taxon>Actinomycetota</taxon>
        <taxon>Actinomycetes</taxon>
        <taxon>Streptosporangiales</taxon>
        <taxon>Streptosporangiaceae</taxon>
        <taxon>Streptosporangium</taxon>
    </lineage>
</organism>
<name>A0ABP6KSM1_9ACTN</name>
<keyword evidence="2" id="KW-0238">DNA-binding</keyword>
<reference evidence="7" key="1">
    <citation type="journal article" date="2019" name="Int. J. Syst. Evol. Microbiol.">
        <title>The Global Catalogue of Microorganisms (GCM) 10K type strain sequencing project: providing services to taxonomists for standard genome sequencing and annotation.</title>
        <authorList>
            <consortium name="The Broad Institute Genomics Platform"/>
            <consortium name="The Broad Institute Genome Sequencing Center for Infectious Disease"/>
            <person name="Wu L."/>
            <person name="Ma J."/>
        </authorList>
    </citation>
    <scope>NUCLEOTIDE SEQUENCE [LARGE SCALE GENOMIC DNA]</scope>
    <source>
        <strain evidence="7">JCM 3106</strain>
    </source>
</reference>
<dbReference type="InterPro" id="IPR009057">
    <property type="entry name" value="Homeodomain-like_sf"/>
</dbReference>
<dbReference type="InterPro" id="IPR018060">
    <property type="entry name" value="HTH_AraC"/>
</dbReference>
<dbReference type="PANTHER" id="PTHR46796">
    <property type="entry name" value="HTH-TYPE TRANSCRIPTIONAL ACTIVATOR RHAS-RELATED"/>
    <property type="match status" value="1"/>
</dbReference>
<evidence type="ECO:0000256" key="1">
    <source>
        <dbReference type="ARBA" id="ARBA00023015"/>
    </source>
</evidence>
<dbReference type="InterPro" id="IPR011051">
    <property type="entry name" value="RmlC_Cupin_sf"/>
</dbReference>
<dbReference type="Pfam" id="PF12833">
    <property type="entry name" value="HTH_18"/>
    <property type="match status" value="1"/>
</dbReference>
<keyword evidence="7" id="KW-1185">Reference proteome</keyword>
<dbReference type="PROSITE" id="PS01124">
    <property type="entry name" value="HTH_ARAC_FAMILY_2"/>
    <property type="match status" value="1"/>
</dbReference>
<comment type="caution">
    <text evidence="6">The sequence shown here is derived from an EMBL/GenBank/DDBJ whole genome shotgun (WGS) entry which is preliminary data.</text>
</comment>
<evidence type="ECO:0000313" key="7">
    <source>
        <dbReference type="Proteomes" id="UP001499930"/>
    </source>
</evidence>
<dbReference type="EMBL" id="BAAAWD010000014">
    <property type="protein sequence ID" value="GAA3019141.1"/>
    <property type="molecule type" value="Genomic_DNA"/>
</dbReference>
<dbReference type="Proteomes" id="UP001499930">
    <property type="component" value="Unassembled WGS sequence"/>
</dbReference>
<evidence type="ECO:0000256" key="4">
    <source>
        <dbReference type="SAM" id="MobiDB-lite"/>
    </source>
</evidence>
<keyword evidence="1" id="KW-0805">Transcription regulation</keyword>
<feature type="region of interest" description="Disordered" evidence="4">
    <location>
        <begin position="1"/>
        <end position="53"/>
    </location>
</feature>
<dbReference type="InterPro" id="IPR050204">
    <property type="entry name" value="AraC_XylS_family_regulators"/>
</dbReference>
<dbReference type="RefSeq" id="WP_344899263.1">
    <property type="nucleotide sequence ID" value="NZ_BAAAWD010000014.1"/>
</dbReference>
<dbReference type="SUPFAM" id="SSF46689">
    <property type="entry name" value="Homeodomain-like"/>
    <property type="match status" value="2"/>
</dbReference>
<evidence type="ECO:0000313" key="6">
    <source>
        <dbReference type="EMBL" id="GAA3019141.1"/>
    </source>
</evidence>
<dbReference type="Gene3D" id="1.10.10.60">
    <property type="entry name" value="Homeodomain-like"/>
    <property type="match status" value="2"/>
</dbReference>
<dbReference type="Gene3D" id="2.60.120.10">
    <property type="entry name" value="Jelly Rolls"/>
    <property type="match status" value="1"/>
</dbReference>
<evidence type="ECO:0000256" key="3">
    <source>
        <dbReference type="ARBA" id="ARBA00023163"/>
    </source>
</evidence>
<proteinExistence type="predicted"/>
<dbReference type="InterPro" id="IPR014710">
    <property type="entry name" value="RmlC-like_jellyroll"/>
</dbReference>
<feature type="compositionally biased region" description="Basic residues" evidence="4">
    <location>
        <begin position="10"/>
        <end position="22"/>
    </location>
</feature>
<dbReference type="SMART" id="SM00342">
    <property type="entry name" value="HTH_ARAC"/>
    <property type="match status" value="1"/>
</dbReference>
<evidence type="ECO:0000259" key="5">
    <source>
        <dbReference type="PROSITE" id="PS01124"/>
    </source>
</evidence>
<feature type="compositionally biased region" description="Low complexity" evidence="4">
    <location>
        <begin position="23"/>
        <end position="34"/>
    </location>
</feature>
<gene>
    <name evidence="6" type="ORF">GCM10017559_49100</name>
</gene>
<dbReference type="InterPro" id="IPR003313">
    <property type="entry name" value="AraC-bd"/>
</dbReference>